<comment type="caution">
    <text evidence="1">The sequence shown here is derived from an EMBL/GenBank/DDBJ whole genome shotgun (WGS) entry which is preliminary data.</text>
</comment>
<reference evidence="1" key="1">
    <citation type="submission" date="2021-03" db="EMBL/GenBank/DDBJ databases">
        <authorList>
            <consortium name="DOE Joint Genome Institute"/>
            <person name="Ahrendt S."/>
            <person name="Looney B.P."/>
            <person name="Miyauchi S."/>
            <person name="Morin E."/>
            <person name="Drula E."/>
            <person name="Courty P.E."/>
            <person name="Chicoki N."/>
            <person name="Fauchery L."/>
            <person name="Kohler A."/>
            <person name="Kuo A."/>
            <person name="Labutti K."/>
            <person name="Pangilinan J."/>
            <person name="Lipzen A."/>
            <person name="Riley R."/>
            <person name="Andreopoulos W."/>
            <person name="He G."/>
            <person name="Johnson J."/>
            <person name="Barry K.W."/>
            <person name="Grigoriev I.V."/>
            <person name="Nagy L."/>
            <person name="Hibbett D."/>
            <person name="Henrissat B."/>
            <person name="Matheny P.B."/>
            <person name="Labbe J."/>
            <person name="Martin F."/>
        </authorList>
    </citation>
    <scope>NUCLEOTIDE SEQUENCE</scope>
    <source>
        <strain evidence="1">HHB10654</strain>
    </source>
</reference>
<protein>
    <submittedName>
        <fullName evidence="1">Uncharacterized protein</fullName>
    </submittedName>
</protein>
<name>A0ACB8SYT2_9AGAM</name>
<keyword evidence="2" id="KW-1185">Reference proteome</keyword>
<sequence length="263" mass="28765">MNSSNPNSHAIANPGHAEPNAVLPRHLVQAAQEFSLWLQTVAPGARPFVCGGLALSIYGNPRSTTDADLAIDLSGTRRPGSHRPYDTNALKHLAAQDTQRFIVGPKIYWILNPGTPYQTPVQVDFVDAHLFWAPFEPLEMIDSSPNLPVPLLNVRTLLVSKMKSAIERSQPNAFERAQKQQNDVKDFFFALGVCLQMRTPLLVVQFRQLGHSEAAGLATVGAFWRLATQISASYAVGSIDMHKQMWAQLVLMSGAPAAFVNGV</sequence>
<accession>A0ACB8SYT2</accession>
<evidence type="ECO:0000313" key="2">
    <source>
        <dbReference type="Proteomes" id="UP000814140"/>
    </source>
</evidence>
<dbReference type="EMBL" id="MU277215">
    <property type="protein sequence ID" value="KAI0061046.1"/>
    <property type="molecule type" value="Genomic_DNA"/>
</dbReference>
<proteinExistence type="predicted"/>
<gene>
    <name evidence="1" type="ORF">BV25DRAFT_1839349</name>
</gene>
<organism evidence="1 2">
    <name type="scientific">Artomyces pyxidatus</name>
    <dbReference type="NCBI Taxonomy" id="48021"/>
    <lineage>
        <taxon>Eukaryota</taxon>
        <taxon>Fungi</taxon>
        <taxon>Dikarya</taxon>
        <taxon>Basidiomycota</taxon>
        <taxon>Agaricomycotina</taxon>
        <taxon>Agaricomycetes</taxon>
        <taxon>Russulales</taxon>
        <taxon>Auriscalpiaceae</taxon>
        <taxon>Artomyces</taxon>
    </lineage>
</organism>
<evidence type="ECO:0000313" key="1">
    <source>
        <dbReference type="EMBL" id="KAI0061046.1"/>
    </source>
</evidence>
<reference evidence="1" key="2">
    <citation type="journal article" date="2022" name="New Phytol.">
        <title>Evolutionary transition to the ectomycorrhizal habit in the genomes of a hyperdiverse lineage of mushroom-forming fungi.</title>
        <authorList>
            <person name="Looney B."/>
            <person name="Miyauchi S."/>
            <person name="Morin E."/>
            <person name="Drula E."/>
            <person name="Courty P.E."/>
            <person name="Kohler A."/>
            <person name="Kuo A."/>
            <person name="LaButti K."/>
            <person name="Pangilinan J."/>
            <person name="Lipzen A."/>
            <person name="Riley R."/>
            <person name="Andreopoulos W."/>
            <person name="He G."/>
            <person name="Johnson J."/>
            <person name="Nolan M."/>
            <person name="Tritt A."/>
            <person name="Barry K.W."/>
            <person name="Grigoriev I.V."/>
            <person name="Nagy L.G."/>
            <person name="Hibbett D."/>
            <person name="Henrissat B."/>
            <person name="Matheny P.B."/>
            <person name="Labbe J."/>
            <person name="Martin F.M."/>
        </authorList>
    </citation>
    <scope>NUCLEOTIDE SEQUENCE</scope>
    <source>
        <strain evidence="1">HHB10654</strain>
    </source>
</reference>
<dbReference type="Proteomes" id="UP000814140">
    <property type="component" value="Unassembled WGS sequence"/>
</dbReference>